<feature type="transmembrane region" description="Helical" evidence="11">
    <location>
        <begin position="86"/>
        <end position="106"/>
    </location>
</feature>
<evidence type="ECO:0000256" key="4">
    <source>
        <dbReference type="ARBA" id="ARBA00013533"/>
    </source>
</evidence>
<feature type="domain" description="VTT" evidence="12">
    <location>
        <begin position="145"/>
        <end position="258"/>
    </location>
</feature>
<comment type="similarity">
    <text evidence="3">Belongs to the TVP38/TMEM64 family.</text>
</comment>
<evidence type="ECO:0000256" key="1">
    <source>
        <dbReference type="ARBA" id="ARBA00002978"/>
    </source>
</evidence>
<feature type="region of interest" description="Disordered" evidence="10">
    <location>
        <begin position="1"/>
        <end position="20"/>
    </location>
</feature>
<keyword evidence="14" id="KW-1185">Reference proteome</keyword>
<comment type="function">
    <text evidence="1">Golgi membrane protein involved in vesicular trafficking and spindle migration.</text>
</comment>
<sequence>MSRPPNGRSYSALVDPGAKNSTLPSIHLDDTMTTPQPDQHQPHHHHGIMQETEAELTDDELIEYEKGILTWDKAKSWRFWIRKEWIWWYIVLIILVVLVALMAFFHHSIIDWLTPFTKRLQNLKAGFVIPAAIIFALSFPPLFGNEIVMILVGVVWGLGKGFAIVTVGTILGEVANYVVFKYWCRRRAERLTRKSLNYACLSRVIAEGGFIMATIVRLSVIPTHFTTMVFAVCGLKFYHFFVALILGLPKQLITVYVGVVLAKQNASTNSHVVSDCVFAATVVISLFALWFIYRRMTAVRKQVLLEMREDLRGKGVATSDPLVDGAVLQEDENRHQGFEPRNAV</sequence>
<evidence type="ECO:0000259" key="12">
    <source>
        <dbReference type="Pfam" id="PF09335"/>
    </source>
</evidence>
<feature type="transmembrane region" description="Helical" evidence="11">
    <location>
        <begin position="237"/>
        <end position="260"/>
    </location>
</feature>
<evidence type="ECO:0000256" key="10">
    <source>
        <dbReference type="SAM" id="MobiDB-lite"/>
    </source>
</evidence>
<organism evidence="13 14">
    <name type="scientific">Naematelia encephala</name>
    <dbReference type="NCBI Taxonomy" id="71784"/>
    <lineage>
        <taxon>Eukaryota</taxon>
        <taxon>Fungi</taxon>
        <taxon>Dikarya</taxon>
        <taxon>Basidiomycota</taxon>
        <taxon>Agaricomycotina</taxon>
        <taxon>Tremellomycetes</taxon>
        <taxon>Tremellales</taxon>
        <taxon>Naemateliaceae</taxon>
        <taxon>Naematelia</taxon>
    </lineage>
</organism>
<evidence type="ECO:0000256" key="3">
    <source>
        <dbReference type="ARBA" id="ARBA00008640"/>
    </source>
</evidence>
<evidence type="ECO:0000256" key="11">
    <source>
        <dbReference type="SAM" id="Phobius"/>
    </source>
</evidence>
<dbReference type="GO" id="GO:0000139">
    <property type="term" value="C:Golgi membrane"/>
    <property type="evidence" value="ECO:0007669"/>
    <property type="project" value="UniProtKB-SubCell"/>
</dbReference>
<protein>
    <recommendedName>
        <fullName evidence="4">Golgi apparatus membrane protein TVP38</fullName>
    </recommendedName>
    <alternativeName>
        <fullName evidence="5">Golgi apparatus membrane protein tvp38</fullName>
    </alternativeName>
</protein>
<feature type="transmembrane region" description="Helical" evidence="11">
    <location>
        <begin position="127"/>
        <end position="156"/>
    </location>
</feature>
<dbReference type="AlphaFoldDB" id="A0A1Y2AVJ4"/>
<feature type="transmembrane region" description="Helical" evidence="11">
    <location>
        <begin position="204"/>
        <end position="225"/>
    </location>
</feature>
<dbReference type="InterPro" id="IPR051076">
    <property type="entry name" value="Golgi_membrane_TVP38/TMEM64"/>
</dbReference>
<evidence type="ECO:0000256" key="6">
    <source>
        <dbReference type="ARBA" id="ARBA00022692"/>
    </source>
</evidence>
<dbReference type="STRING" id="71784.A0A1Y2AVJ4"/>
<evidence type="ECO:0000256" key="9">
    <source>
        <dbReference type="ARBA" id="ARBA00023136"/>
    </source>
</evidence>
<comment type="subcellular location">
    <subcellularLocation>
        <location evidence="2">Golgi apparatus membrane</location>
        <topology evidence="2">Multi-pass membrane protein</topology>
    </subcellularLocation>
</comment>
<evidence type="ECO:0000256" key="2">
    <source>
        <dbReference type="ARBA" id="ARBA00004653"/>
    </source>
</evidence>
<evidence type="ECO:0000256" key="5">
    <source>
        <dbReference type="ARBA" id="ARBA00020673"/>
    </source>
</evidence>
<dbReference type="InParanoid" id="A0A1Y2AVJ4"/>
<keyword evidence="8" id="KW-0333">Golgi apparatus</keyword>
<name>A0A1Y2AVJ4_9TREE</name>
<feature type="region of interest" description="Disordered" evidence="10">
    <location>
        <begin position="25"/>
        <end position="47"/>
    </location>
</feature>
<keyword evidence="6 11" id="KW-0812">Transmembrane</keyword>
<gene>
    <name evidence="13" type="ORF">BCR39DRAFT_542633</name>
</gene>
<dbReference type="OrthoDB" id="166803at2759"/>
<accession>A0A1Y2AVJ4</accession>
<feature type="transmembrane region" description="Helical" evidence="11">
    <location>
        <begin position="272"/>
        <end position="293"/>
    </location>
</feature>
<keyword evidence="9 11" id="KW-0472">Membrane</keyword>
<dbReference type="InterPro" id="IPR032816">
    <property type="entry name" value="VTT_dom"/>
</dbReference>
<dbReference type="PANTHER" id="PTHR47549">
    <property type="entry name" value="GOLGI APPARATUS MEMBRANE PROTEIN TVP38-RELATED"/>
    <property type="match status" value="1"/>
</dbReference>
<keyword evidence="7 11" id="KW-1133">Transmembrane helix</keyword>
<proteinExistence type="inferred from homology"/>
<dbReference type="PANTHER" id="PTHR47549:SF2">
    <property type="entry name" value="GOLGI APPARATUS MEMBRANE PROTEIN TVP38"/>
    <property type="match status" value="1"/>
</dbReference>
<comment type="caution">
    <text evidence="13">The sequence shown here is derived from an EMBL/GenBank/DDBJ whole genome shotgun (WGS) entry which is preliminary data.</text>
</comment>
<dbReference type="EMBL" id="MCFC01000052">
    <property type="protein sequence ID" value="ORY25935.1"/>
    <property type="molecule type" value="Genomic_DNA"/>
</dbReference>
<evidence type="ECO:0000256" key="8">
    <source>
        <dbReference type="ARBA" id="ARBA00023034"/>
    </source>
</evidence>
<dbReference type="Proteomes" id="UP000193986">
    <property type="component" value="Unassembled WGS sequence"/>
</dbReference>
<dbReference type="Pfam" id="PF09335">
    <property type="entry name" value="VTT_dom"/>
    <property type="match status" value="1"/>
</dbReference>
<reference evidence="13 14" key="1">
    <citation type="submission" date="2016-07" db="EMBL/GenBank/DDBJ databases">
        <title>Pervasive Adenine N6-methylation of Active Genes in Fungi.</title>
        <authorList>
            <consortium name="DOE Joint Genome Institute"/>
            <person name="Mondo S.J."/>
            <person name="Dannebaum R.O."/>
            <person name="Kuo R.C."/>
            <person name="Labutti K."/>
            <person name="Haridas S."/>
            <person name="Kuo A."/>
            <person name="Salamov A."/>
            <person name="Ahrendt S.R."/>
            <person name="Lipzen A."/>
            <person name="Sullivan W."/>
            <person name="Andreopoulos W.B."/>
            <person name="Clum A."/>
            <person name="Lindquist E."/>
            <person name="Daum C."/>
            <person name="Ramamoorthy G.K."/>
            <person name="Gryganskyi A."/>
            <person name="Culley D."/>
            <person name="Magnuson J.K."/>
            <person name="James T.Y."/>
            <person name="O'Malley M.A."/>
            <person name="Stajich J.E."/>
            <person name="Spatafora J.W."/>
            <person name="Visel A."/>
            <person name="Grigoriev I.V."/>
        </authorList>
    </citation>
    <scope>NUCLEOTIDE SEQUENCE [LARGE SCALE GENOMIC DNA]</scope>
    <source>
        <strain evidence="13 14">68-887.2</strain>
    </source>
</reference>
<evidence type="ECO:0000256" key="7">
    <source>
        <dbReference type="ARBA" id="ARBA00022989"/>
    </source>
</evidence>
<evidence type="ECO:0000313" key="13">
    <source>
        <dbReference type="EMBL" id="ORY25935.1"/>
    </source>
</evidence>
<evidence type="ECO:0000313" key="14">
    <source>
        <dbReference type="Proteomes" id="UP000193986"/>
    </source>
</evidence>
<dbReference type="FunCoup" id="A0A1Y2AVJ4">
    <property type="interactions" value="26"/>
</dbReference>